<dbReference type="PROSITE" id="PS00039">
    <property type="entry name" value="DEAD_ATP_HELICASE"/>
    <property type="match status" value="1"/>
</dbReference>
<dbReference type="CDD" id="cd17956">
    <property type="entry name" value="DEADc_DDX51"/>
    <property type="match status" value="1"/>
</dbReference>
<evidence type="ECO:0000256" key="4">
    <source>
        <dbReference type="ARBA" id="ARBA00022840"/>
    </source>
</evidence>
<proteinExistence type="inferred from homology"/>
<feature type="compositionally biased region" description="Basic and acidic residues" evidence="8">
    <location>
        <begin position="58"/>
        <end position="75"/>
    </location>
</feature>
<dbReference type="Proteomes" id="UP001163046">
    <property type="component" value="Unassembled WGS sequence"/>
</dbReference>
<gene>
    <name evidence="11" type="primary">DDX51</name>
    <name evidence="11" type="ORF">OS493_018297</name>
</gene>
<feature type="compositionally biased region" description="Basic and acidic residues" evidence="8">
    <location>
        <begin position="8"/>
        <end position="20"/>
    </location>
</feature>
<dbReference type="GO" id="GO:0003723">
    <property type="term" value="F:RNA binding"/>
    <property type="evidence" value="ECO:0007669"/>
    <property type="project" value="UniProtKB-UniRule"/>
</dbReference>
<evidence type="ECO:0000256" key="2">
    <source>
        <dbReference type="ARBA" id="ARBA00022801"/>
    </source>
</evidence>
<feature type="region of interest" description="Disordered" evidence="8">
    <location>
        <begin position="1"/>
        <end position="76"/>
    </location>
</feature>
<reference evidence="11" key="1">
    <citation type="submission" date="2023-01" db="EMBL/GenBank/DDBJ databases">
        <title>Genome assembly of the deep-sea coral Lophelia pertusa.</title>
        <authorList>
            <person name="Herrera S."/>
            <person name="Cordes E."/>
        </authorList>
    </citation>
    <scope>NUCLEOTIDE SEQUENCE</scope>
    <source>
        <strain evidence="11">USNM1676648</strain>
        <tissue evidence="11">Polyp</tissue>
    </source>
</reference>
<feature type="domain" description="Helicase ATP-binding" evidence="9">
    <location>
        <begin position="162"/>
        <end position="380"/>
    </location>
</feature>
<dbReference type="InterPro" id="IPR027417">
    <property type="entry name" value="P-loop_NTPase"/>
</dbReference>
<dbReference type="SMART" id="SM00490">
    <property type="entry name" value="HELICc"/>
    <property type="match status" value="1"/>
</dbReference>
<protein>
    <recommendedName>
        <fullName evidence="7">ATP-dependent RNA helicase</fullName>
        <ecNumber evidence="7">3.6.4.13</ecNumber>
    </recommendedName>
</protein>
<comment type="similarity">
    <text evidence="6">Belongs to the DEAD box helicase family.</text>
</comment>
<dbReference type="AlphaFoldDB" id="A0A9W9YDN0"/>
<dbReference type="Gene3D" id="3.40.50.300">
    <property type="entry name" value="P-loop containing nucleotide triphosphate hydrolases"/>
    <property type="match status" value="2"/>
</dbReference>
<dbReference type="InterPro" id="IPR000629">
    <property type="entry name" value="RNA-helicase_DEAD-box_CS"/>
</dbReference>
<evidence type="ECO:0000256" key="6">
    <source>
        <dbReference type="RuleBase" id="RU000492"/>
    </source>
</evidence>
<dbReference type="PROSITE" id="PS51194">
    <property type="entry name" value="HELICASE_CTER"/>
    <property type="match status" value="1"/>
</dbReference>
<evidence type="ECO:0000313" key="12">
    <source>
        <dbReference type="Proteomes" id="UP001163046"/>
    </source>
</evidence>
<dbReference type="PANTHER" id="PTHR24031">
    <property type="entry name" value="RNA HELICASE"/>
    <property type="match status" value="1"/>
</dbReference>
<feature type="compositionally biased region" description="Basic and acidic residues" evidence="8">
    <location>
        <begin position="30"/>
        <end position="50"/>
    </location>
</feature>
<keyword evidence="3 6" id="KW-0347">Helicase</keyword>
<evidence type="ECO:0000259" key="9">
    <source>
        <dbReference type="PROSITE" id="PS51192"/>
    </source>
</evidence>
<dbReference type="InterPro" id="IPR001650">
    <property type="entry name" value="Helicase_C-like"/>
</dbReference>
<dbReference type="Pfam" id="PF00270">
    <property type="entry name" value="DEAD"/>
    <property type="match status" value="1"/>
</dbReference>
<evidence type="ECO:0000256" key="8">
    <source>
        <dbReference type="SAM" id="MobiDB-lite"/>
    </source>
</evidence>
<comment type="caution">
    <text evidence="11">The sequence shown here is derived from an EMBL/GenBank/DDBJ whole genome shotgun (WGS) entry which is preliminary data.</text>
</comment>
<accession>A0A9W9YDN0</accession>
<dbReference type="GO" id="GO:0003724">
    <property type="term" value="F:RNA helicase activity"/>
    <property type="evidence" value="ECO:0007669"/>
    <property type="project" value="UniProtKB-EC"/>
</dbReference>
<keyword evidence="1 6" id="KW-0547">Nucleotide-binding</keyword>
<comment type="catalytic activity">
    <reaction evidence="7">
        <text>ATP + H2O = ADP + phosphate + H(+)</text>
        <dbReference type="Rhea" id="RHEA:13065"/>
        <dbReference type="ChEBI" id="CHEBI:15377"/>
        <dbReference type="ChEBI" id="CHEBI:15378"/>
        <dbReference type="ChEBI" id="CHEBI:30616"/>
        <dbReference type="ChEBI" id="CHEBI:43474"/>
        <dbReference type="ChEBI" id="CHEBI:456216"/>
        <dbReference type="EC" id="3.6.4.13"/>
    </reaction>
</comment>
<dbReference type="OrthoDB" id="3370at2759"/>
<evidence type="ECO:0000313" key="11">
    <source>
        <dbReference type="EMBL" id="KAJ7333122.1"/>
    </source>
</evidence>
<keyword evidence="2 6" id="KW-0378">Hydrolase</keyword>
<keyword evidence="12" id="KW-1185">Reference proteome</keyword>
<keyword evidence="5 7" id="KW-0694">RNA-binding</keyword>
<dbReference type="PROSITE" id="PS51192">
    <property type="entry name" value="HELICASE_ATP_BIND_1"/>
    <property type="match status" value="1"/>
</dbReference>
<evidence type="ECO:0000256" key="7">
    <source>
        <dbReference type="RuleBase" id="RU365068"/>
    </source>
</evidence>
<dbReference type="SUPFAM" id="SSF52540">
    <property type="entry name" value="P-loop containing nucleoside triphosphate hydrolases"/>
    <property type="match status" value="1"/>
</dbReference>
<dbReference type="EC" id="3.6.4.13" evidence="7"/>
<dbReference type="SMART" id="SM00487">
    <property type="entry name" value="DEXDc"/>
    <property type="match status" value="1"/>
</dbReference>
<keyword evidence="4 6" id="KW-0067">ATP-binding</keyword>
<dbReference type="InterPro" id="IPR011545">
    <property type="entry name" value="DEAD/DEAH_box_helicase_dom"/>
</dbReference>
<dbReference type="GO" id="GO:0005524">
    <property type="term" value="F:ATP binding"/>
    <property type="evidence" value="ECO:0007669"/>
    <property type="project" value="UniProtKB-UniRule"/>
</dbReference>
<comment type="domain">
    <text evidence="7">The Q motif is unique to and characteristic of the DEAD box family of RNA helicases and controls ATP binding and hydrolysis.</text>
</comment>
<evidence type="ECO:0000256" key="3">
    <source>
        <dbReference type="ARBA" id="ARBA00022806"/>
    </source>
</evidence>
<dbReference type="InterPro" id="IPR014001">
    <property type="entry name" value="Helicase_ATP-bd"/>
</dbReference>
<evidence type="ECO:0000256" key="1">
    <source>
        <dbReference type="ARBA" id="ARBA00022741"/>
    </source>
</evidence>
<organism evidence="11 12">
    <name type="scientific">Desmophyllum pertusum</name>
    <dbReference type="NCBI Taxonomy" id="174260"/>
    <lineage>
        <taxon>Eukaryota</taxon>
        <taxon>Metazoa</taxon>
        <taxon>Cnidaria</taxon>
        <taxon>Anthozoa</taxon>
        <taxon>Hexacorallia</taxon>
        <taxon>Scleractinia</taxon>
        <taxon>Caryophylliina</taxon>
        <taxon>Caryophylliidae</taxon>
        <taxon>Desmophyllum</taxon>
    </lineage>
</organism>
<dbReference type="Pfam" id="PF00271">
    <property type="entry name" value="Helicase_C"/>
    <property type="match status" value="1"/>
</dbReference>
<dbReference type="GO" id="GO:0016787">
    <property type="term" value="F:hydrolase activity"/>
    <property type="evidence" value="ECO:0007669"/>
    <property type="project" value="UniProtKB-KW"/>
</dbReference>
<evidence type="ECO:0000259" key="10">
    <source>
        <dbReference type="PROSITE" id="PS51194"/>
    </source>
</evidence>
<name>A0A9W9YDN0_9CNID</name>
<dbReference type="EMBL" id="MU827787">
    <property type="protein sequence ID" value="KAJ7333122.1"/>
    <property type="molecule type" value="Genomic_DNA"/>
</dbReference>
<dbReference type="CDD" id="cd18787">
    <property type="entry name" value="SF2_C_DEAD"/>
    <property type="match status" value="1"/>
</dbReference>
<feature type="domain" description="Helicase C-terminal" evidence="10">
    <location>
        <begin position="410"/>
        <end position="572"/>
    </location>
</feature>
<sequence>MELSVDSDLSKDHLEEDKIIKVTKKKERKKDKDKSVTKDETVSNGKRDSEHEQDEVPSQEKLDIPEEAPKDEIKETGFTVIGGQRKDKEVKKVQRVLPDWLAKPTIINSDFSSNVTPVEKMPYLDSHIIRKLQQHEINHLFPVQSVVIPAILSQMEINSCFGSGGYDPSDICVSAPTGSGKTLAYVLPIVQSLLKRVVCHLRALVILPTKDLANQVKQVFELFTEGTNLRVGLASGSKSFAKDQEQLVSLSSCGSSSRVDILICTPGRLVDHISSTPNFTLHHVRFLVIDEADRLLDQSYHGWLGKVLKAAYNKQSTSGFINSDRPVSCNLQTIRNPPGLQTAASFATIQLPLQKLLFSATMTHSPEKLAPLQLYQPILFTATGSVNQTNDGGDYTADVTTAGRYSIPEGLSEYMTVCNNGEKPLMVLYCLTQLKFQRVLCFVSSLEATHRLYLLVKLYGGVQAAEYSSNLTPQQRKGILRDFKLGKLQLLICSDAMARGMDIQDVLYVISYDVPNYVRSYIHRVGRTARAGNKGTAITLLHSDEVHHFKELIQKTGREKIAKYNIKEEKLQLMEEKYQDTLGQLQDAVKLESQKKSQQKGRHEVIKLLQEQFMNNVLQRNTEENS</sequence>
<comment type="function">
    <text evidence="7">RNA helicase.</text>
</comment>
<evidence type="ECO:0000256" key="5">
    <source>
        <dbReference type="ARBA" id="ARBA00022884"/>
    </source>
</evidence>